<keyword evidence="2" id="KW-0328">Glycosyltransferase</keyword>
<name>A0A5K1HJV4_9MAGN</name>
<accession>A0A5K1HJV4</accession>
<keyword evidence="4" id="KW-0520">NAD</keyword>
<dbReference type="GO" id="GO:0070212">
    <property type="term" value="P:protein poly-ADP-ribosylation"/>
    <property type="evidence" value="ECO:0007669"/>
    <property type="project" value="TreeGrafter"/>
</dbReference>
<dbReference type="GO" id="GO:1990404">
    <property type="term" value="F:NAD+-protein mono-ADP-ribosyltransferase activity"/>
    <property type="evidence" value="ECO:0007669"/>
    <property type="project" value="TreeGrafter"/>
</dbReference>
<evidence type="ECO:0000313" key="7">
    <source>
        <dbReference type="EMBL" id="VVW87368.1"/>
    </source>
</evidence>
<dbReference type="AlphaFoldDB" id="A0A5K1HJV4"/>
<evidence type="ECO:0000256" key="4">
    <source>
        <dbReference type="ARBA" id="ARBA00023027"/>
    </source>
</evidence>
<dbReference type="EMBL" id="LR722066">
    <property type="protein sequence ID" value="VVW87368.1"/>
    <property type="molecule type" value="Genomic_DNA"/>
</dbReference>
<feature type="domain" description="PARP catalytic" evidence="6">
    <location>
        <begin position="24"/>
        <end position="70"/>
    </location>
</feature>
<proteinExistence type="predicted"/>
<dbReference type="GO" id="GO:0003950">
    <property type="term" value="F:NAD+ poly-ADP-ribosyltransferase activity"/>
    <property type="evidence" value="ECO:0007669"/>
    <property type="project" value="UniProtKB-EC"/>
</dbReference>
<dbReference type="PANTHER" id="PTHR10459:SF60">
    <property type="entry name" value="POLY [ADP-RIBOSE] POLYMERASE 2"/>
    <property type="match status" value="1"/>
</dbReference>
<organism evidence="7">
    <name type="scientific">Nymphaea colorata</name>
    <name type="common">pocket water lily</name>
    <dbReference type="NCBI Taxonomy" id="210225"/>
    <lineage>
        <taxon>Eukaryota</taxon>
        <taxon>Viridiplantae</taxon>
        <taxon>Streptophyta</taxon>
        <taxon>Embryophyta</taxon>
        <taxon>Tracheophyta</taxon>
        <taxon>Spermatophyta</taxon>
        <taxon>Magnoliopsida</taxon>
        <taxon>Nymphaeales</taxon>
        <taxon>Nymphaeaceae</taxon>
        <taxon>Nymphaea</taxon>
    </lineage>
</organism>
<evidence type="ECO:0000259" key="6">
    <source>
        <dbReference type="PROSITE" id="PS51059"/>
    </source>
</evidence>
<dbReference type="PROSITE" id="PS51059">
    <property type="entry name" value="PARP_CATALYTIC"/>
    <property type="match status" value="1"/>
</dbReference>
<reference evidence="7" key="1">
    <citation type="submission" date="2019-09" db="EMBL/GenBank/DDBJ databases">
        <authorList>
            <person name="Zhang L."/>
        </authorList>
    </citation>
    <scope>NUCLEOTIDE SEQUENCE</scope>
</reference>
<dbReference type="EC" id="2.4.2.30" evidence="1"/>
<keyword evidence="3" id="KW-0808">Transferase</keyword>
<dbReference type="GO" id="GO:0005730">
    <property type="term" value="C:nucleolus"/>
    <property type="evidence" value="ECO:0007669"/>
    <property type="project" value="TreeGrafter"/>
</dbReference>
<dbReference type="InterPro" id="IPR050800">
    <property type="entry name" value="ARTD/PARP"/>
</dbReference>
<evidence type="ECO:0000256" key="5">
    <source>
        <dbReference type="ARBA" id="ARBA00033987"/>
    </source>
</evidence>
<evidence type="ECO:0000256" key="2">
    <source>
        <dbReference type="ARBA" id="ARBA00022676"/>
    </source>
</evidence>
<dbReference type="InterPro" id="IPR012317">
    <property type="entry name" value="Poly(ADP-ribose)pol_cat_dom"/>
</dbReference>
<dbReference type="PANTHER" id="PTHR10459">
    <property type="entry name" value="DNA LIGASE"/>
    <property type="match status" value="1"/>
</dbReference>
<comment type="catalytic activity">
    <reaction evidence="5">
        <text>NAD(+) + (ADP-D-ribosyl)n-acceptor = nicotinamide + (ADP-D-ribosyl)n+1-acceptor + H(+).</text>
        <dbReference type="EC" id="2.4.2.30"/>
    </reaction>
</comment>
<evidence type="ECO:0000256" key="1">
    <source>
        <dbReference type="ARBA" id="ARBA00012020"/>
    </source>
</evidence>
<protein>
    <recommendedName>
        <fullName evidence="1">NAD(+) ADP-ribosyltransferase</fullName>
        <ecNumber evidence="1">2.4.2.30</ecNumber>
    </recommendedName>
</protein>
<gene>
    <name evidence="7" type="ORF">NYM_LOCUS29793</name>
</gene>
<evidence type="ECO:0000256" key="3">
    <source>
        <dbReference type="ARBA" id="ARBA00022679"/>
    </source>
</evidence>
<sequence length="70" mass="8032">MLETISDLKITSKLLDQKTDDNESVLDQNYKKLGCNIKTIDPKAPEFKLLEEYFDNTKGGYSKVKIGEIY</sequence>
<dbReference type="GO" id="GO:0006302">
    <property type="term" value="P:double-strand break repair"/>
    <property type="evidence" value="ECO:0007669"/>
    <property type="project" value="TreeGrafter"/>
</dbReference>